<dbReference type="EMBL" id="EAAA01000294">
    <property type="status" value="NOT_ANNOTATED_CDS"/>
    <property type="molecule type" value="Genomic_DNA"/>
</dbReference>
<reference evidence="1" key="2">
    <citation type="journal article" date="2008" name="Genome Biol.">
        <title>Improved genome assembly and evidence-based global gene model set for the chordate Ciona intestinalis: new insight into intron and operon populations.</title>
        <authorList>
            <person name="Satou Y."/>
            <person name="Mineta K."/>
            <person name="Ogasawara M."/>
            <person name="Sasakura Y."/>
            <person name="Shoguchi E."/>
            <person name="Ueno K."/>
            <person name="Yamada L."/>
            <person name="Matsumoto J."/>
            <person name="Wasserscheid J."/>
            <person name="Dewar K."/>
            <person name="Wiley G.B."/>
            <person name="Macmil S.L."/>
            <person name="Roe B.A."/>
            <person name="Zeller R.W."/>
            <person name="Hastings K.E."/>
            <person name="Lemaire P."/>
            <person name="Lindquist E."/>
            <person name="Endo T."/>
            <person name="Hotta K."/>
            <person name="Inaba K."/>
        </authorList>
    </citation>
    <scope>NUCLEOTIDE SEQUENCE [LARGE SCALE GENOMIC DNA]</scope>
    <source>
        <strain evidence="1">wild type</strain>
    </source>
</reference>
<accession>H2Y3M2</accession>
<evidence type="ECO:0000313" key="2">
    <source>
        <dbReference type="Proteomes" id="UP000008144"/>
    </source>
</evidence>
<dbReference type="Ensembl" id="ENSCINT00000033777.1">
    <property type="protein sequence ID" value="ENSCINP00000036507.1"/>
    <property type="gene ID" value="ENSCING00000018621.1"/>
</dbReference>
<sequence length="68" mass="8396">MIYNFQNNFIVKFKDVLIRSFTVLLKTQWDTVCTEITCFLMRLLRVTVLWLYNCKYSLFTIKYNKKRE</sequence>
<proteinExistence type="predicted"/>
<dbReference type="AlphaFoldDB" id="H2Y3M2"/>
<dbReference type="HOGENOM" id="CLU_2793215_0_0_1"/>
<evidence type="ECO:0000313" key="1">
    <source>
        <dbReference type="Ensembl" id="ENSCINP00000036507.1"/>
    </source>
</evidence>
<reference evidence="1" key="3">
    <citation type="submission" date="2025-08" db="UniProtKB">
        <authorList>
            <consortium name="Ensembl"/>
        </authorList>
    </citation>
    <scope>IDENTIFICATION</scope>
</reference>
<reference evidence="2" key="1">
    <citation type="journal article" date="2002" name="Science">
        <title>The draft genome of Ciona intestinalis: insights into chordate and vertebrate origins.</title>
        <authorList>
            <person name="Dehal P."/>
            <person name="Satou Y."/>
            <person name="Campbell R.K."/>
            <person name="Chapman J."/>
            <person name="Degnan B."/>
            <person name="De Tomaso A."/>
            <person name="Davidson B."/>
            <person name="Di Gregorio A."/>
            <person name="Gelpke M."/>
            <person name="Goodstein D.M."/>
            <person name="Harafuji N."/>
            <person name="Hastings K.E."/>
            <person name="Ho I."/>
            <person name="Hotta K."/>
            <person name="Huang W."/>
            <person name="Kawashima T."/>
            <person name="Lemaire P."/>
            <person name="Martinez D."/>
            <person name="Meinertzhagen I.A."/>
            <person name="Necula S."/>
            <person name="Nonaka M."/>
            <person name="Putnam N."/>
            <person name="Rash S."/>
            <person name="Saiga H."/>
            <person name="Satake M."/>
            <person name="Terry A."/>
            <person name="Yamada L."/>
            <person name="Wang H.G."/>
            <person name="Awazu S."/>
            <person name="Azumi K."/>
            <person name="Boore J."/>
            <person name="Branno M."/>
            <person name="Chin-Bow S."/>
            <person name="DeSantis R."/>
            <person name="Doyle S."/>
            <person name="Francino P."/>
            <person name="Keys D.N."/>
            <person name="Haga S."/>
            <person name="Hayashi H."/>
            <person name="Hino K."/>
            <person name="Imai K.S."/>
            <person name="Inaba K."/>
            <person name="Kano S."/>
            <person name="Kobayashi K."/>
            <person name="Kobayashi M."/>
            <person name="Lee B.I."/>
            <person name="Makabe K.W."/>
            <person name="Manohar C."/>
            <person name="Matassi G."/>
            <person name="Medina M."/>
            <person name="Mochizuki Y."/>
            <person name="Mount S."/>
            <person name="Morishita T."/>
            <person name="Miura S."/>
            <person name="Nakayama A."/>
            <person name="Nishizaka S."/>
            <person name="Nomoto H."/>
            <person name="Ohta F."/>
            <person name="Oishi K."/>
            <person name="Rigoutsos I."/>
            <person name="Sano M."/>
            <person name="Sasaki A."/>
            <person name="Sasakura Y."/>
            <person name="Shoguchi E."/>
            <person name="Shin-i T."/>
            <person name="Spagnuolo A."/>
            <person name="Stainier D."/>
            <person name="Suzuki M.M."/>
            <person name="Tassy O."/>
            <person name="Takatori N."/>
            <person name="Tokuoka M."/>
            <person name="Yagi K."/>
            <person name="Yoshizaki F."/>
            <person name="Wada S."/>
            <person name="Zhang C."/>
            <person name="Hyatt P.D."/>
            <person name="Larimer F."/>
            <person name="Detter C."/>
            <person name="Doggett N."/>
            <person name="Glavina T."/>
            <person name="Hawkins T."/>
            <person name="Richardson P."/>
            <person name="Lucas S."/>
            <person name="Kohara Y."/>
            <person name="Levine M."/>
            <person name="Satoh N."/>
            <person name="Rokhsar D.S."/>
        </authorList>
    </citation>
    <scope>NUCLEOTIDE SEQUENCE [LARGE SCALE GENOMIC DNA]</scope>
</reference>
<keyword evidence="2" id="KW-1185">Reference proteome</keyword>
<protein>
    <submittedName>
        <fullName evidence="1">Uncharacterized protein</fullName>
    </submittedName>
</protein>
<dbReference type="InParanoid" id="H2Y3M2"/>
<reference evidence="1" key="4">
    <citation type="submission" date="2025-09" db="UniProtKB">
        <authorList>
            <consortium name="Ensembl"/>
        </authorList>
    </citation>
    <scope>IDENTIFICATION</scope>
</reference>
<organism evidence="1 2">
    <name type="scientific">Ciona intestinalis</name>
    <name type="common">Transparent sea squirt</name>
    <name type="synonym">Ascidia intestinalis</name>
    <dbReference type="NCBI Taxonomy" id="7719"/>
    <lineage>
        <taxon>Eukaryota</taxon>
        <taxon>Metazoa</taxon>
        <taxon>Chordata</taxon>
        <taxon>Tunicata</taxon>
        <taxon>Ascidiacea</taxon>
        <taxon>Phlebobranchia</taxon>
        <taxon>Cionidae</taxon>
        <taxon>Ciona</taxon>
    </lineage>
</organism>
<name>H2Y3M2_CIOIN</name>
<dbReference type="Proteomes" id="UP000008144">
    <property type="component" value="Chromosome 1"/>
</dbReference>